<evidence type="ECO:0000256" key="6">
    <source>
        <dbReference type="ARBA" id="ARBA00023136"/>
    </source>
</evidence>
<name>A0A538U3B5_UNCEI</name>
<dbReference type="AlphaFoldDB" id="A0A538U3B5"/>
<evidence type="ECO:0000256" key="3">
    <source>
        <dbReference type="ARBA" id="ARBA00022448"/>
    </source>
</evidence>
<dbReference type="Proteomes" id="UP000319771">
    <property type="component" value="Unassembled WGS sequence"/>
</dbReference>
<comment type="subcellular location">
    <subcellularLocation>
        <location evidence="1">Cell outer membrane</location>
    </subcellularLocation>
</comment>
<evidence type="ECO:0000256" key="2">
    <source>
        <dbReference type="ARBA" id="ARBA00007613"/>
    </source>
</evidence>
<dbReference type="GO" id="GO:0009279">
    <property type="term" value="C:cell outer membrane"/>
    <property type="evidence" value="ECO:0007669"/>
    <property type="project" value="UniProtKB-SubCell"/>
</dbReference>
<dbReference type="Gene3D" id="1.20.1600.10">
    <property type="entry name" value="Outer membrane efflux proteins (OEP)"/>
    <property type="match status" value="1"/>
</dbReference>
<comment type="similarity">
    <text evidence="2">Belongs to the outer membrane factor (OMF) (TC 1.B.17) family.</text>
</comment>
<keyword evidence="4" id="KW-1134">Transmembrane beta strand</keyword>
<keyword evidence="6" id="KW-0472">Membrane</keyword>
<dbReference type="Pfam" id="PF02321">
    <property type="entry name" value="OEP"/>
    <property type="match status" value="1"/>
</dbReference>
<evidence type="ECO:0000256" key="8">
    <source>
        <dbReference type="SAM" id="SignalP"/>
    </source>
</evidence>
<dbReference type="InterPro" id="IPR003423">
    <property type="entry name" value="OMP_efflux"/>
</dbReference>
<evidence type="ECO:0000256" key="4">
    <source>
        <dbReference type="ARBA" id="ARBA00022452"/>
    </source>
</evidence>
<dbReference type="GO" id="GO:0015562">
    <property type="term" value="F:efflux transmembrane transporter activity"/>
    <property type="evidence" value="ECO:0007669"/>
    <property type="project" value="InterPro"/>
</dbReference>
<feature type="signal peptide" evidence="8">
    <location>
        <begin position="1"/>
        <end position="26"/>
    </location>
</feature>
<keyword evidence="8" id="KW-0732">Signal</keyword>
<gene>
    <name evidence="9" type="ORF">E6K81_12880</name>
</gene>
<evidence type="ECO:0000313" key="10">
    <source>
        <dbReference type="Proteomes" id="UP000319771"/>
    </source>
</evidence>
<proteinExistence type="inferred from homology"/>
<dbReference type="InterPro" id="IPR051906">
    <property type="entry name" value="TolC-like"/>
</dbReference>
<dbReference type="EMBL" id="VBPB01000234">
    <property type="protein sequence ID" value="TMQ70331.1"/>
    <property type="molecule type" value="Genomic_DNA"/>
</dbReference>
<protein>
    <submittedName>
        <fullName evidence="9">TolC family protein</fullName>
    </submittedName>
</protein>
<dbReference type="SUPFAM" id="SSF56954">
    <property type="entry name" value="Outer membrane efflux proteins (OEP)"/>
    <property type="match status" value="1"/>
</dbReference>
<accession>A0A538U3B5</accession>
<evidence type="ECO:0000256" key="5">
    <source>
        <dbReference type="ARBA" id="ARBA00022692"/>
    </source>
</evidence>
<evidence type="ECO:0000256" key="7">
    <source>
        <dbReference type="ARBA" id="ARBA00023237"/>
    </source>
</evidence>
<organism evidence="9 10">
    <name type="scientific">Eiseniibacteriota bacterium</name>
    <dbReference type="NCBI Taxonomy" id="2212470"/>
    <lineage>
        <taxon>Bacteria</taxon>
        <taxon>Candidatus Eiseniibacteriota</taxon>
    </lineage>
</organism>
<keyword evidence="3" id="KW-0813">Transport</keyword>
<comment type="caution">
    <text evidence="9">The sequence shown here is derived from an EMBL/GenBank/DDBJ whole genome shotgun (WGS) entry which is preliminary data.</text>
</comment>
<reference evidence="9 10" key="1">
    <citation type="journal article" date="2019" name="Nat. Microbiol.">
        <title>Mediterranean grassland soil C-N compound turnover is dependent on rainfall and depth, and is mediated by genomically divergent microorganisms.</title>
        <authorList>
            <person name="Diamond S."/>
            <person name="Andeer P.F."/>
            <person name="Li Z."/>
            <person name="Crits-Christoph A."/>
            <person name="Burstein D."/>
            <person name="Anantharaman K."/>
            <person name="Lane K.R."/>
            <person name="Thomas B.C."/>
            <person name="Pan C."/>
            <person name="Northen T.R."/>
            <person name="Banfield J.F."/>
        </authorList>
    </citation>
    <scope>NUCLEOTIDE SEQUENCE [LARGE SCALE GENOMIC DNA]</scope>
    <source>
        <strain evidence="9">WS_11</strain>
    </source>
</reference>
<dbReference type="PANTHER" id="PTHR30026">
    <property type="entry name" value="OUTER MEMBRANE PROTEIN TOLC"/>
    <property type="match status" value="1"/>
</dbReference>
<dbReference type="GO" id="GO:1990281">
    <property type="term" value="C:efflux pump complex"/>
    <property type="evidence" value="ECO:0007669"/>
    <property type="project" value="TreeGrafter"/>
</dbReference>
<evidence type="ECO:0000256" key="1">
    <source>
        <dbReference type="ARBA" id="ARBA00004442"/>
    </source>
</evidence>
<sequence>MKIPSPVRTLAVALVLSSVVPGAALSAQRDLTLDQAIGLALRGNEGLVIERHALAAARARETAAKGAYDPILELSGGWSKSSQPLNSAYPGAVTPIAPEARAREAGVSLEQLLPSGGVVALRASGSRETTDGTLALLSPAFRTRVGIEFRQPLLRDLATDAARRDVRAARSDRRGAIASLRRAVSETIAAVEQSYWTLVAARLGVQVREEAVRLAEAQLVETQARVRTGTVPRTELAQPQAERERRLGELLAAREAQARSENTLKLLILTGAGDPLWEAQLAPAESAGVDTTPIDVAAAMRHALASRPELELAASVVERRRAETGFARNGIWPSLDAVVSYDRFGLAGSASPSGPGGSIPGRLSGGLGQSFETLGDGDFDAARVALVLGLPIRNRAARGSAEAARRVERQAEAELASVRKAIRAEVLDAAAALETADQRIGAARAGREAAETQLSAERDRFATGLTTNFLVLTRQNDLSRARLDEISALTDYRRARTEMARARGSLIEDRGVQVDETALTGGSR</sequence>
<evidence type="ECO:0000313" key="9">
    <source>
        <dbReference type="EMBL" id="TMQ70331.1"/>
    </source>
</evidence>
<keyword evidence="5" id="KW-0812">Transmembrane</keyword>
<dbReference type="GO" id="GO:0015288">
    <property type="term" value="F:porin activity"/>
    <property type="evidence" value="ECO:0007669"/>
    <property type="project" value="TreeGrafter"/>
</dbReference>
<feature type="chain" id="PRO_5021886345" evidence="8">
    <location>
        <begin position="27"/>
        <end position="524"/>
    </location>
</feature>
<dbReference type="PANTHER" id="PTHR30026:SF20">
    <property type="entry name" value="OUTER MEMBRANE PROTEIN TOLC"/>
    <property type="match status" value="1"/>
</dbReference>
<keyword evidence="7" id="KW-0998">Cell outer membrane</keyword>